<evidence type="ECO:0000313" key="3">
    <source>
        <dbReference type="Proteomes" id="UP000177362"/>
    </source>
</evidence>
<name>A0A1G2KTF9_9BACT</name>
<proteinExistence type="inferred from homology"/>
<comment type="caution">
    <text evidence="2">The sequence shown here is derived from an EMBL/GenBank/DDBJ whole genome shotgun (WGS) entry which is preliminary data.</text>
</comment>
<protein>
    <recommendedName>
        <fullName evidence="4">Antitoxin</fullName>
    </recommendedName>
</protein>
<organism evidence="2 3">
    <name type="scientific">Candidatus Sungbacteria bacterium RIFCSPHIGHO2_02_FULL_49_12</name>
    <dbReference type="NCBI Taxonomy" id="1802271"/>
    <lineage>
        <taxon>Bacteria</taxon>
        <taxon>Candidatus Sungiibacteriota</taxon>
    </lineage>
</organism>
<evidence type="ECO:0008006" key="4">
    <source>
        <dbReference type="Google" id="ProtNLM"/>
    </source>
</evidence>
<sequence>MTNIIGLKELRENVENYVSEVKKGKRFLVVRKSKPVFVISAPDEDEGAWETVVDFTDSYKNGIPAELLLKKLRSLNGKVS</sequence>
<evidence type="ECO:0000256" key="1">
    <source>
        <dbReference type="ARBA" id="ARBA00009981"/>
    </source>
</evidence>
<dbReference type="SUPFAM" id="SSF143120">
    <property type="entry name" value="YefM-like"/>
    <property type="match status" value="1"/>
</dbReference>
<dbReference type="EMBL" id="MHQJ01000005">
    <property type="protein sequence ID" value="OHA01902.1"/>
    <property type="molecule type" value="Genomic_DNA"/>
</dbReference>
<dbReference type="Proteomes" id="UP000177362">
    <property type="component" value="Unassembled WGS sequence"/>
</dbReference>
<comment type="similarity">
    <text evidence="1">Belongs to the phD/YefM antitoxin family.</text>
</comment>
<gene>
    <name evidence="2" type="ORF">A3C11_00215</name>
</gene>
<reference evidence="2 3" key="1">
    <citation type="journal article" date="2016" name="Nat. Commun.">
        <title>Thousands of microbial genomes shed light on interconnected biogeochemical processes in an aquifer system.</title>
        <authorList>
            <person name="Anantharaman K."/>
            <person name="Brown C.T."/>
            <person name="Hug L.A."/>
            <person name="Sharon I."/>
            <person name="Castelle C.J."/>
            <person name="Probst A.J."/>
            <person name="Thomas B.C."/>
            <person name="Singh A."/>
            <person name="Wilkins M.J."/>
            <person name="Karaoz U."/>
            <person name="Brodie E.L."/>
            <person name="Williams K.H."/>
            <person name="Hubbard S.S."/>
            <person name="Banfield J.F."/>
        </authorList>
    </citation>
    <scope>NUCLEOTIDE SEQUENCE [LARGE SCALE GENOMIC DNA]</scope>
</reference>
<dbReference type="InterPro" id="IPR036165">
    <property type="entry name" value="YefM-like_sf"/>
</dbReference>
<evidence type="ECO:0000313" key="2">
    <source>
        <dbReference type="EMBL" id="OHA01902.1"/>
    </source>
</evidence>
<accession>A0A1G2KTF9</accession>
<dbReference type="NCBIfam" id="TIGR01552">
    <property type="entry name" value="phd_fam"/>
    <property type="match status" value="1"/>
</dbReference>
<dbReference type="AlphaFoldDB" id="A0A1G2KTF9"/>